<keyword evidence="3" id="KW-1185">Reference proteome</keyword>
<comment type="caution">
    <text evidence="2">The sequence shown here is derived from an EMBL/GenBank/DDBJ whole genome shotgun (WGS) entry which is preliminary data.</text>
</comment>
<dbReference type="AlphaFoldDB" id="A0AA38NVN0"/>
<protein>
    <submittedName>
        <fullName evidence="2">Uncharacterized protein</fullName>
    </submittedName>
</protein>
<dbReference type="EMBL" id="MU807439">
    <property type="protein sequence ID" value="KAJ3831474.1"/>
    <property type="molecule type" value="Genomic_DNA"/>
</dbReference>
<name>A0AA38NVN0_9AGAR</name>
<gene>
    <name evidence="2" type="ORF">F5878DRAFT_713997</name>
</gene>
<proteinExistence type="predicted"/>
<organism evidence="2 3">
    <name type="scientific">Lentinula raphanica</name>
    <dbReference type="NCBI Taxonomy" id="153919"/>
    <lineage>
        <taxon>Eukaryota</taxon>
        <taxon>Fungi</taxon>
        <taxon>Dikarya</taxon>
        <taxon>Basidiomycota</taxon>
        <taxon>Agaricomycotina</taxon>
        <taxon>Agaricomycetes</taxon>
        <taxon>Agaricomycetidae</taxon>
        <taxon>Agaricales</taxon>
        <taxon>Marasmiineae</taxon>
        <taxon>Omphalotaceae</taxon>
        <taxon>Lentinula</taxon>
    </lineage>
</organism>
<dbReference type="InterPro" id="IPR040521">
    <property type="entry name" value="KDZ"/>
</dbReference>
<evidence type="ECO:0000256" key="1">
    <source>
        <dbReference type="SAM" id="MobiDB-lite"/>
    </source>
</evidence>
<reference evidence="2" key="1">
    <citation type="submission" date="2022-08" db="EMBL/GenBank/DDBJ databases">
        <authorList>
            <consortium name="DOE Joint Genome Institute"/>
            <person name="Min B."/>
            <person name="Riley R."/>
            <person name="Sierra-Patev S."/>
            <person name="Naranjo-Ortiz M."/>
            <person name="Looney B."/>
            <person name="Konkel Z."/>
            <person name="Slot J.C."/>
            <person name="Sakamoto Y."/>
            <person name="Steenwyk J.L."/>
            <person name="Rokas A."/>
            <person name="Carro J."/>
            <person name="Camarero S."/>
            <person name="Ferreira P."/>
            <person name="Molpeceres G."/>
            <person name="Ruiz-Duenas F.J."/>
            <person name="Serrano A."/>
            <person name="Henrissat B."/>
            <person name="Drula E."/>
            <person name="Hughes K.W."/>
            <person name="Mata J.L."/>
            <person name="Ishikawa N.K."/>
            <person name="Vargas-Isla R."/>
            <person name="Ushijima S."/>
            <person name="Smith C.A."/>
            <person name="Ahrendt S."/>
            <person name="Andreopoulos W."/>
            <person name="He G."/>
            <person name="Labutti K."/>
            <person name="Lipzen A."/>
            <person name="Ng V."/>
            <person name="Sandor L."/>
            <person name="Barry K."/>
            <person name="Martinez A.T."/>
            <person name="Xiao Y."/>
            <person name="Gibbons J.G."/>
            <person name="Terashima K."/>
            <person name="Hibbett D.S."/>
            <person name="Grigoriev I.V."/>
        </authorList>
    </citation>
    <scope>NUCLEOTIDE SEQUENCE</scope>
    <source>
        <strain evidence="2">TFB9207</strain>
    </source>
</reference>
<evidence type="ECO:0000313" key="3">
    <source>
        <dbReference type="Proteomes" id="UP001163846"/>
    </source>
</evidence>
<dbReference type="Proteomes" id="UP001163846">
    <property type="component" value="Unassembled WGS sequence"/>
</dbReference>
<feature type="compositionally biased region" description="Polar residues" evidence="1">
    <location>
        <begin position="627"/>
        <end position="643"/>
    </location>
</feature>
<sequence>MKEAFPLRPADDLRTGCFVCPEDRVNMESGWENTPDHLRHIHSQRWVVDGNMKSGNFDKNNDPDDGSLFSGRAYMPSEQEFDHYQRTVPQLQKEKTTCSHLKVANGADTAKYKNQRVSGNLHIQCDHGVVLSSVDITLGERLAIYDYALNLAINSRPFADSTRPDLVISYDNTCGAVANVHARWHKYFPQNSHVINNARFTIPACHVRNHVEGCDYLYCYQYKPNTGHFHGETVEATWAAFNPLGGAVLQMSPGHRIDTLIIHYSDWNWRKAVSASHQLQQSLDEAKIQYVSKRDHYAGLCDIFESRVLVWNTWDRSPKIDPKRKRTVLSVYSHNNEKAPTMKSLVDHLISSEELVATSNGTVKAGSIAGWLKEGLAIIQLQARVQRLAQTCKEKPTQQLRTNRTTLATRIGKWRKLQAQYMPSTVLAHQASQEVENESLLLPSDFTASERLRHHLVGLATKQAQMLEIALGDLVQMLQTTVKTLSAAYERKHKHARGQDANTRANEGIRTIESKRLILVSEYKLFRLQLQALDSLDTAKWPTLSIQDTYRKPTEKRRSPGDSRMMDGTLWRMSSAGRSNVQAELASGLIFGNKASEVADEVRIEEPVFESSSVKYRADRATLLGTKMTSRQPRTSMSTHTPQETTAEEEAASGIPSGTVDAYPSATEKKEGWIWHHGSLKNMSPTELEQWEDKSDSVQWFRAEADMERWQEQLEIKHAEFLRLIASFTKHRDAWDLLAKCYSTTPGHLAYAREHRDMFDSLRVDAQERYQQSGVSFLLRCNPGETLADRIVQWRREEEKWFKFNRRWATRPPFHDPTVFEHGGDIRVPVSSGENDTVELAGVKRKLDLV</sequence>
<accession>A0AA38NVN0</accession>
<dbReference type="Pfam" id="PF18758">
    <property type="entry name" value="KDZ"/>
    <property type="match status" value="1"/>
</dbReference>
<feature type="region of interest" description="Disordered" evidence="1">
    <location>
        <begin position="624"/>
        <end position="663"/>
    </location>
</feature>
<evidence type="ECO:0000313" key="2">
    <source>
        <dbReference type="EMBL" id="KAJ3831474.1"/>
    </source>
</evidence>